<feature type="compositionally biased region" description="Polar residues" evidence="1">
    <location>
        <begin position="71"/>
        <end position="86"/>
    </location>
</feature>
<sequence length="181" mass="20165">MKIIPVQNWDPARQTGSQARPKFFFTPTSRAPLDGTQAVCPGEYGDKEEQNSVEEEESDGAEGVPAPVGESQCTRGPTVSQSNQPVSHKYEPSLLAIMQHMTQIMANLQADSCFEASRPAAFKDPSIKAPEYFGVTQPFKFGSFIQSCQLIFHNYQAKFSEDRKKVLYSTSFLIDRTAKFI</sequence>
<dbReference type="Proteomes" id="UP000765509">
    <property type="component" value="Unassembled WGS sequence"/>
</dbReference>
<reference evidence="2" key="1">
    <citation type="submission" date="2021-03" db="EMBL/GenBank/DDBJ databases">
        <title>Draft genome sequence of rust myrtle Austropuccinia psidii MF-1, a brazilian biotype.</title>
        <authorList>
            <person name="Quecine M.C."/>
            <person name="Pachon D.M.R."/>
            <person name="Bonatelli M.L."/>
            <person name="Correr F.H."/>
            <person name="Franceschini L.M."/>
            <person name="Leite T.F."/>
            <person name="Margarido G.R.A."/>
            <person name="Almeida C.A."/>
            <person name="Ferrarezi J.A."/>
            <person name="Labate C.A."/>
        </authorList>
    </citation>
    <scope>NUCLEOTIDE SEQUENCE</scope>
    <source>
        <strain evidence="2">MF-1</strain>
    </source>
</reference>
<feature type="compositionally biased region" description="Acidic residues" evidence="1">
    <location>
        <begin position="51"/>
        <end position="60"/>
    </location>
</feature>
<evidence type="ECO:0008006" key="4">
    <source>
        <dbReference type="Google" id="ProtNLM"/>
    </source>
</evidence>
<protein>
    <recommendedName>
        <fullName evidence="4">DUF4939 domain-containing protein</fullName>
    </recommendedName>
</protein>
<feature type="region of interest" description="Disordered" evidence="1">
    <location>
        <begin position="1"/>
        <end position="86"/>
    </location>
</feature>
<gene>
    <name evidence="2" type="ORF">O181_059016</name>
</gene>
<evidence type="ECO:0000256" key="1">
    <source>
        <dbReference type="SAM" id="MobiDB-lite"/>
    </source>
</evidence>
<dbReference type="EMBL" id="AVOT02027300">
    <property type="protein sequence ID" value="MBW0519301.1"/>
    <property type="molecule type" value="Genomic_DNA"/>
</dbReference>
<dbReference type="AlphaFoldDB" id="A0A9Q3EBF3"/>
<name>A0A9Q3EBF3_9BASI</name>
<keyword evidence="3" id="KW-1185">Reference proteome</keyword>
<accession>A0A9Q3EBF3</accession>
<comment type="caution">
    <text evidence="2">The sequence shown here is derived from an EMBL/GenBank/DDBJ whole genome shotgun (WGS) entry which is preliminary data.</text>
</comment>
<evidence type="ECO:0000313" key="2">
    <source>
        <dbReference type="EMBL" id="MBW0519301.1"/>
    </source>
</evidence>
<evidence type="ECO:0000313" key="3">
    <source>
        <dbReference type="Proteomes" id="UP000765509"/>
    </source>
</evidence>
<proteinExistence type="predicted"/>
<organism evidence="2 3">
    <name type="scientific">Austropuccinia psidii MF-1</name>
    <dbReference type="NCBI Taxonomy" id="1389203"/>
    <lineage>
        <taxon>Eukaryota</taxon>
        <taxon>Fungi</taxon>
        <taxon>Dikarya</taxon>
        <taxon>Basidiomycota</taxon>
        <taxon>Pucciniomycotina</taxon>
        <taxon>Pucciniomycetes</taxon>
        <taxon>Pucciniales</taxon>
        <taxon>Sphaerophragmiaceae</taxon>
        <taxon>Austropuccinia</taxon>
    </lineage>
</organism>